<comment type="subcellular location">
    <subcellularLocation>
        <location evidence="9">Cytoplasm</location>
    </subcellularLocation>
</comment>
<dbReference type="RefSeq" id="WP_013245061.1">
    <property type="nucleotide sequence ID" value="NC_014330.1"/>
</dbReference>
<evidence type="ECO:0000256" key="7">
    <source>
        <dbReference type="ARBA" id="ARBA00023235"/>
    </source>
</evidence>
<keyword evidence="13" id="KW-1185">Reference proteome</keyword>
<dbReference type="InterPro" id="IPR013760">
    <property type="entry name" value="Topo_IIA-like_dom_sf"/>
</dbReference>
<dbReference type="PROSITE" id="PS52040">
    <property type="entry name" value="TOPO_IIA"/>
    <property type="match status" value="1"/>
</dbReference>
<keyword evidence="6 9" id="KW-0238">DNA-binding</keyword>
<dbReference type="STRING" id="759914.BP951000_2137"/>
<dbReference type="Pfam" id="PF03989">
    <property type="entry name" value="DNA_gyraseA_C"/>
    <property type="match status" value="6"/>
</dbReference>
<dbReference type="FunCoup" id="D8IG48">
    <property type="interactions" value="369"/>
</dbReference>
<dbReference type="CDD" id="cd00187">
    <property type="entry name" value="TOP4c"/>
    <property type="match status" value="1"/>
</dbReference>
<dbReference type="InParanoid" id="D8IG48"/>
<dbReference type="PANTHER" id="PTHR43493:SF5">
    <property type="entry name" value="DNA GYRASE SUBUNIT A, CHLOROPLASTIC_MITOCHONDRIAL"/>
    <property type="match status" value="1"/>
</dbReference>
<feature type="short sequence motif" description="GyrA-box" evidence="9">
    <location>
        <begin position="547"/>
        <end position="553"/>
    </location>
</feature>
<evidence type="ECO:0000256" key="3">
    <source>
        <dbReference type="ARBA" id="ARBA00022741"/>
    </source>
</evidence>
<dbReference type="NCBIfam" id="NF004044">
    <property type="entry name" value="PRK05561.1"/>
    <property type="match status" value="1"/>
</dbReference>
<dbReference type="GO" id="GO:0006265">
    <property type="term" value="P:DNA topological change"/>
    <property type="evidence" value="ECO:0007669"/>
    <property type="project" value="UniProtKB-UniRule"/>
</dbReference>
<gene>
    <name evidence="9 12" type="primary">gyrA</name>
    <name evidence="12" type="ordered locus">BP951000_2137</name>
</gene>
<sequence length="832" mass="92806">MAVKKNNNDNTEERKYSTLTKDILKRVDHISIENELKESYLNYAMSVIVSRALPDVRDGLKPVHRRILYAMYDANLTHDKPYKKSAATVGEVLARYHPHGDAAVYGTMVRMAQDFSMRYLLVDGQGNFGSVDDDPPAAMRYTEARMTKFAEEMLNDIEKETVKFVPNFDDSRTEPSVLPATVPQLLVNGSMGIAIGMATNMPPHNLKEVVNAIVYYIDHQDAEIKDLMRYIQGPDFPTAGIIYGKEGIKEAYTTGKGRIKLRARLEIEETKKDREAIVVKELPYGVVKTNLHEKIAELVKQGKIEGVADIRDESSNRSGIRLIIELKKGVATQIVLNQLWKHTDLEITFGIINLALVNGEPKVLNLKELIKYFVDHRVEVITKRTEYDLNQAKAKAHILEGLLIAQANIEEVIRIIRQSENTEAARNTLMSKFKLSEKQAQAILDMPLKRLTALEKLKIEQELQQLREFIAYCEDLLAHPEKILAVIKDELKNIAEKYGDDRRSEIIGKTNDTEIDEEDLIHDEDVAVSITTQGFIKRVPASSYRTQGRGGVGVQGGKSQGEHYIEHLFVASTKDYLFIFTDRGKAFWMKVHEIPALTKTSQGKSIKFILNLAPDEKITSYFTVSDFNPKQSIIMVTKMGTIKKMELKHLENAKKRGILALTLENNDELIGVSAVESGDDFIMTTASGLALRINEQKVRNMGRAAAGVKGITLDDNDICVSGNGIHKGESLIVITENGIGKRLSSKQFNAKGRGGKGQIYIKPDNKTGNVVSVKTVGDKDEIMVVTTDDMTIKIKADSIPELGRNAKGVKIVNISDGAKVSDLAVVPADTEK</sequence>
<evidence type="ECO:0000256" key="8">
    <source>
        <dbReference type="ARBA" id="ARBA00063644"/>
    </source>
</evidence>
<dbReference type="GO" id="GO:0034335">
    <property type="term" value="F:DNA negative supercoiling activity"/>
    <property type="evidence" value="ECO:0007669"/>
    <property type="project" value="UniProtKB-ARBA"/>
</dbReference>
<dbReference type="GO" id="GO:0009330">
    <property type="term" value="C:DNA topoisomerase type II (double strand cut, ATP-hydrolyzing) complex"/>
    <property type="evidence" value="ECO:0007669"/>
    <property type="project" value="TreeGrafter"/>
</dbReference>
<dbReference type="InterPro" id="IPR013758">
    <property type="entry name" value="Topo_IIA_A/C_ab"/>
</dbReference>
<dbReference type="NCBIfam" id="NF004043">
    <property type="entry name" value="PRK05560.1"/>
    <property type="match status" value="1"/>
</dbReference>
<keyword evidence="4 9" id="KW-0067">ATP-binding</keyword>
<evidence type="ECO:0000256" key="1">
    <source>
        <dbReference type="ARBA" id="ARBA00000185"/>
    </source>
</evidence>
<keyword evidence="5 9" id="KW-0799">Topoisomerase</keyword>
<feature type="active site" description="O-(5'-phospho-DNA)-tyrosine intermediate" evidence="9 10">
    <location>
        <position position="141"/>
    </location>
</feature>
<dbReference type="InterPro" id="IPR050220">
    <property type="entry name" value="Type_II_DNA_Topoisomerases"/>
</dbReference>
<evidence type="ECO:0000256" key="4">
    <source>
        <dbReference type="ARBA" id="ARBA00022840"/>
    </source>
</evidence>
<dbReference type="SUPFAM" id="SSF56719">
    <property type="entry name" value="Type II DNA topoisomerase"/>
    <property type="match status" value="1"/>
</dbReference>
<keyword evidence="9" id="KW-0963">Cytoplasm</keyword>
<evidence type="ECO:0000259" key="11">
    <source>
        <dbReference type="PROSITE" id="PS52040"/>
    </source>
</evidence>
<comment type="function">
    <text evidence="9">A type II topoisomerase that negatively supercoils closed circular double-stranded (ds) DNA in an ATP-dependent manner to modulate DNA topology and maintain chromosomes in an underwound state. Negative supercoiling favors strand separation, and DNA replication, transcription, recombination and repair, all of which involve strand separation. Also able to catalyze the interconversion of other topological isomers of dsDNA rings, including catenanes and knotted rings. Type II topoisomerases break and join 2 DNA strands simultaneously in an ATP-dependent manner.</text>
</comment>
<comment type="miscellaneous">
    <text evidence="9">Few gyrases are as efficient as E.coli at forming negative supercoils. Not all organisms have 2 type II topoisomerases; in organisms with a single type II topoisomerase this enzyme also has to decatenate newly replicated chromosomes.</text>
</comment>
<keyword evidence="3 9" id="KW-0547">Nucleotide-binding</keyword>
<dbReference type="GO" id="GO:0005694">
    <property type="term" value="C:chromosome"/>
    <property type="evidence" value="ECO:0007669"/>
    <property type="project" value="InterPro"/>
</dbReference>
<dbReference type="GO" id="GO:0006261">
    <property type="term" value="P:DNA-templated DNA replication"/>
    <property type="evidence" value="ECO:0007669"/>
    <property type="project" value="UniProtKB-UniRule"/>
</dbReference>
<dbReference type="FunFam" id="3.30.1360.40:FF:000002">
    <property type="entry name" value="DNA gyrase subunit A"/>
    <property type="match status" value="1"/>
</dbReference>
<evidence type="ECO:0000256" key="5">
    <source>
        <dbReference type="ARBA" id="ARBA00023029"/>
    </source>
</evidence>
<evidence type="ECO:0000256" key="6">
    <source>
        <dbReference type="ARBA" id="ARBA00023125"/>
    </source>
</evidence>
<evidence type="ECO:0000313" key="12">
    <source>
        <dbReference type="EMBL" id="ADK32112.1"/>
    </source>
</evidence>
<comment type="subunit">
    <text evidence="8">Heterotetramer composed of ParC and ParE.</text>
</comment>
<dbReference type="FunFam" id="3.90.199.10:FF:000001">
    <property type="entry name" value="DNA gyrase subunit A"/>
    <property type="match status" value="1"/>
</dbReference>
<keyword evidence="7 9" id="KW-0413">Isomerase</keyword>
<accession>D8IG48</accession>
<dbReference type="FunFam" id="2.120.10.90:FF:000005">
    <property type="entry name" value="DNA topoisomerase 4 subunit A"/>
    <property type="match status" value="1"/>
</dbReference>
<dbReference type="Gene3D" id="1.10.268.10">
    <property type="entry name" value="Topoisomerase, domain 3"/>
    <property type="match status" value="1"/>
</dbReference>
<comment type="catalytic activity">
    <reaction evidence="1 9 10">
        <text>ATP-dependent breakage, passage and rejoining of double-stranded DNA.</text>
        <dbReference type="EC" id="5.6.2.2"/>
    </reaction>
</comment>
<dbReference type="KEGG" id="bpo:BP951000_2137"/>
<proteinExistence type="inferred from homology"/>
<dbReference type="GO" id="GO:0005524">
    <property type="term" value="F:ATP binding"/>
    <property type="evidence" value="ECO:0007669"/>
    <property type="project" value="UniProtKB-UniRule"/>
</dbReference>
<name>D8IG48_BRAP9</name>
<dbReference type="Gene3D" id="3.30.1360.40">
    <property type="match status" value="1"/>
</dbReference>
<dbReference type="PANTHER" id="PTHR43493">
    <property type="entry name" value="DNA GYRASE/TOPOISOMERASE SUBUNIT A"/>
    <property type="match status" value="1"/>
</dbReference>
<evidence type="ECO:0000256" key="2">
    <source>
        <dbReference type="ARBA" id="ARBA00008263"/>
    </source>
</evidence>
<dbReference type="AlphaFoldDB" id="D8IG48"/>
<evidence type="ECO:0000256" key="10">
    <source>
        <dbReference type="PROSITE-ProRule" id="PRU01384"/>
    </source>
</evidence>
<dbReference type="InterPro" id="IPR013757">
    <property type="entry name" value="Topo_IIA_A_a_sf"/>
</dbReference>
<dbReference type="GO" id="GO:0005737">
    <property type="term" value="C:cytoplasm"/>
    <property type="evidence" value="ECO:0007669"/>
    <property type="project" value="UniProtKB-SubCell"/>
</dbReference>
<dbReference type="SUPFAM" id="SSF101904">
    <property type="entry name" value="GyrA/ParC C-terminal domain-like"/>
    <property type="match status" value="1"/>
</dbReference>
<comment type="subunit">
    <text evidence="9">Heterotetramer, composed of two GyrA and two GyrB chains. In the heterotetramer, GyrA contains the active site tyrosine that forms a transient covalent intermediate with DNA, while GyrB binds cofactors and catalyzes ATP hydrolysis.</text>
</comment>
<dbReference type="EMBL" id="CP002025">
    <property type="protein sequence ID" value="ADK32112.1"/>
    <property type="molecule type" value="Genomic_DNA"/>
</dbReference>
<protein>
    <recommendedName>
        <fullName evidence="9">DNA gyrase subunit A</fullName>
        <ecNumber evidence="9">5.6.2.2</ecNumber>
    </recommendedName>
</protein>
<evidence type="ECO:0000256" key="9">
    <source>
        <dbReference type="HAMAP-Rule" id="MF_01897"/>
    </source>
</evidence>
<dbReference type="NCBIfam" id="TIGR01063">
    <property type="entry name" value="gyrA"/>
    <property type="match status" value="1"/>
</dbReference>
<dbReference type="FunFam" id="1.10.268.10:FF:000001">
    <property type="entry name" value="DNA gyrase subunit A"/>
    <property type="match status" value="1"/>
</dbReference>
<evidence type="ECO:0000313" key="13">
    <source>
        <dbReference type="Proteomes" id="UP000000332"/>
    </source>
</evidence>
<dbReference type="GO" id="GO:0003677">
    <property type="term" value="F:DNA binding"/>
    <property type="evidence" value="ECO:0007669"/>
    <property type="project" value="UniProtKB-UniRule"/>
</dbReference>
<organism evidence="12 13">
    <name type="scientific">Brachyspira pilosicoli (strain ATCC BAA-1826 / 95/1000)</name>
    <dbReference type="NCBI Taxonomy" id="759914"/>
    <lineage>
        <taxon>Bacteria</taxon>
        <taxon>Pseudomonadati</taxon>
        <taxon>Spirochaetota</taxon>
        <taxon>Spirochaetia</taxon>
        <taxon>Brachyspirales</taxon>
        <taxon>Brachyspiraceae</taxon>
        <taxon>Brachyspira</taxon>
    </lineage>
</organism>
<dbReference type="Gene3D" id="2.120.10.90">
    <property type="entry name" value="DNA gyrase/topoisomerase IV, subunit A, C-terminal"/>
    <property type="match status" value="1"/>
</dbReference>
<dbReference type="SMART" id="SM00434">
    <property type="entry name" value="TOP4c"/>
    <property type="match status" value="1"/>
</dbReference>
<dbReference type="InterPro" id="IPR035516">
    <property type="entry name" value="Gyrase/topoIV_suA_C"/>
</dbReference>
<comment type="similarity">
    <text evidence="2 9">Belongs to the type II topoisomerase GyrA/ParC subunit family.</text>
</comment>
<dbReference type="Gene3D" id="3.90.199.10">
    <property type="entry name" value="Topoisomerase II, domain 5"/>
    <property type="match status" value="1"/>
</dbReference>
<dbReference type="InterPro" id="IPR006691">
    <property type="entry name" value="GyrA/parC_rep"/>
</dbReference>
<dbReference type="InterPro" id="IPR005743">
    <property type="entry name" value="GyrA"/>
</dbReference>
<dbReference type="GeneID" id="56440686"/>
<dbReference type="Pfam" id="PF00521">
    <property type="entry name" value="DNA_topoisoIV"/>
    <property type="match status" value="1"/>
</dbReference>
<dbReference type="HAMAP" id="MF_01897">
    <property type="entry name" value="GyrA"/>
    <property type="match status" value="1"/>
</dbReference>
<dbReference type="EC" id="5.6.2.2" evidence="9"/>
<reference evidence="12 13" key="1">
    <citation type="journal article" date="2010" name="PLoS ONE">
        <title>The complete genome sequence of the pathogenic intestinal spirochete Brachyspira pilosicoli and comparison with other Brachyspira genomes.</title>
        <authorList>
            <person name="Wanchanthuek P."/>
            <person name="Bellgard M.I."/>
            <person name="La T."/>
            <person name="Ryan K."/>
            <person name="Moolhuijzen P."/>
            <person name="Chapman B."/>
            <person name="Black M."/>
            <person name="Schibeci D."/>
            <person name="Hunter A."/>
            <person name="Barrero R."/>
            <person name="Phillips N.D."/>
            <person name="Hampson D.J."/>
        </authorList>
    </citation>
    <scope>NUCLEOTIDE SEQUENCE [LARGE SCALE GENOMIC DNA]</scope>
    <source>
        <strain evidence="13">ATCC BAA-1826 / 95/1000</strain>
    </source>
</reference>
<feature type="domain" description="Topo IIA-type catalytic" evidence="11">
    <location>
        <begin position="53"/>
        <end position="520"/>
    </location>
</feature>
<dbReference type="Proteomes" id="UP000000332">
    <property type="component" value="Chromosome"/>
</dbReference>
<dbReference type="InterPro" id="IPR002205">
    <property type="entry name" value="Topo_IIA_dom_A"/>
</dbReference>
<dbReference type="HOGENOM" id="CLU_002977_6_1_12"/>
<dbReference type="eggNOG" id="COG0188">
    <property type="taxonomic scope" value="Bacteria"/>
</dbReference>